<gene>
    <name evidence="3" type="ORF">ASB62_01540</name>
</gene>
<dbReference type="Pfam" id="PF14371">
    <property type="entry name" value="DUF4412"/>
    <property type="match status" value="1"/>
</dbReference>
<evidence type="ECO:0000313" key="3">
    <source>
        <dbReference type="EMBL" id="KUL32552.1"/>
    </source>
</evidence>
<name>A0A101JT59_CHLLI</name>
<feature type="signal peptide" evidence="1">
    <location>
        <begin position="1"/>
        <end position="19"/>
    </location>
</feature>
<comment type="caution">
    <text evidence="3">The sequence shown here is derived from an EMBL/GenBank/DDBJ whole genome shotgun (WGS) entry which is preliminary data.</text>
</comment>
<feature type="domain" description="DUF4412" evidence="2">
    <location>
        <begin position="46"/>
        <end position="237"/>
    </location>
</feature>
<dbReference type="OrthoDB" id="1523669at2"/>
<dbReference type="Proteomes" id="UP000053937">
    <property type="component" value="Unassembled WGS sequence"/>
</dbReference>
<dbReference type="EMBL" id="LMBR01000019">
    <property type="protein sequence ID" value="KUL32552.1"/>
    <property type="molecule type" value="Genomic_DNA"/>
</dbReference>
<evidence type="ECO:0000259" key="2">
    <source>
        <dbReference type="Pfam" id="PF14371"/>
    </source>
</evidence>
<reference evidence="3 4" key="1">
    <citation type="submission" date="2015-10" db="EMBL/GenBank/DDBJ databases">
        <title>Draft Genome Sequence of Chlorobium limicola strain Frasassi Growing under Artificial Lighting in the Frasassi Cave System.</title>
        <authorList>
            <person name="Mansor M."/>
            <person name="Macalady J."/>
        </authorList>
    </citation>
    <scope>NUCLEOTIDE SEQUENCE [LARGE SCALE GENOMIC DNA]</scope>
    <source>
        <strain evidence="3 4">Frasassi</strain>
    </source>
</reference>
<keyword evidence="4" id="KW-1185">Reference proteome</keyword>
<dbReference type="AlphaFoldDB" id="A0A101JT59"/>
<dbReference type="PROSITE" id="PS51257">
    <property type="entry name" value="PROKAR_LIPOPROTEIN"/>
    <property type="match status" value="1"/>
</dbReference>
<accession>A0A101JT59</accession>
<dbReference type="InterPro" id="IPR025524">
    <property type="entry name" value="DUF4412"/>
</dbReference>
<feature type="chain" id="PRO_5007098144" description="DUF4412 domain-containing protein" evidence="1">
    <location>
        <begin position="20"/>
        <end position="274"/>
    </location>
</feature>
<keyword evidence="1" id="KW-0732">Signal</keyword>
<evidence type="ECO:0000256" key="1">
    <source>
        <dbReference type="SAM" id="SignalP"/>
    </source>
</evidence>
<sequence>MRKLIPVFVLALFAVFSLGACGNGSKDGEKPAAKSGGSFLPFSREFEGILTMRTTIPEAGSTETKMFIAKEGVRMETKSNIKNMPAGLQIVIVSPSETPNLVYILNESNKSYTVIDNDEMKKEIGKEGYSDLYADAKIENLGKETVNGYSCTHVRVTRGENVTDMWVSKDVLDYATFARMQSSRDKDMPEFAKRLKAAGYDGFPVKMVLSPSNVTTELVQVDKQSLDASLFKVPAGYTKTELPTMNFNASPEQREKMEAAMKKMQERMKAQQGQ</sequence>
<dbReference type="RefSeq" id="WP_059138316.1">
    <property type="nucleotide sequence ID" value="NZ_LMBR01000019.1"/>
</dbReference>
<evidence type="ECO:0000313" key="4">
    <source>
        <dbReference type="Proteomes" id="UP000053937"/>
    </source>
</evidence>
<proteinExistence type="predicted"/>
<protein>
    <recommendedName>
        <fullName evidence="2">DUF4412 domain-containing protein</fullName>
    </recommendedName>
</protein>
<organism evidence="3 4">
    <name type="scientific">Chlorobium limicola</name>
    <dbReference type="NCBI Taxonomy" id="1092"/>
    <lineage>
        <taxon>Bacteria</taxon>
        <taxon>Pseudomonadati</taxon>
        <taxon>Chlorobiota</taxon>
        <taxon>Chlorobiia</taxon>
        <taxon>Chlorobiales</taxon>
        <taxon>Chlorobiaceae</taxon>
        <taxon>Chlorobium/Pelodictyon group</taxon>
        <taxon>Chlorobium</taxon>
    </lineage>
</organism>